<gene>
    <name evidence="9" type="primary">LOC125522713</name>
</gene>
<dbReference type="InterPro" id="IPR002401">
    <property type="entry name" value="Cyt_P450_E_grp-I"/>
</dbReference>
<dbReference type="Gramene" id="TuG1812G0700003725.01.T01">
    <property type="protein sequence ID" value="TuG1812G0700003725.01.T01"/>
    <property type="gene ID" value="TuG1812G0700003725.01"/>
</dbReference>
<evidence type="ECO:0000256" key="3">
    <source>
        <dbReference type="ARBA" id="ARBA00022723"/>
    </source>
</evidence>
<dbReference type="RefSeq" id="XP_048543710.1">
    <property type="nucleotide sequence ID" value="XM_048687753.1"/>
</dbReference>
<dbReference type="SUPFAM" id="SSF48264">
    <property type="entry name" value="Cytochrome P450"/>
    <property type="match status" value="1"/>
</dbReference>
<dbReference type="GO" id="GO:0016020">
    <property type="term" value="C:membrane"/>
    <property type="evidence" value="ECO:0007669"/>
    <property type="project" value="UniProtKB-SubCell"/>
</dbReference>
<comment type="subcellular location">
    <subcellularLocation>
        <location evidence="1">Membrane</location>
        <topology evidence="1">Single-pass membrane protein</topology>
    </subcellularLocation>
</comment>
<reference evidence="10" key="1">
    <citation type="journal article" date="2013" name="Nature">
        <title>Draft genome of the wheat A-genome progenitor Triticum urartu.</title>
        <authorList>
            <person name="Ling H.Q."/>
            <person name="Zhao S."/>
            <person name="Liu D."/>
            <person name="Wang J."/>
            <person name="Sun H."/>
            <person name="Zhang C."/>
            <person name="Fan H."/>
            <person name="Li D."/>
            <person name="Dong L."/>
            <person name="Tao Y."/>
            <person name="Gao C."/>
            <person name="Wu H."/>
            <person name="Li Y."/>
            <person name="Cui Y."/>
            <person name="Guo X."/>
            <person name="Zheng S."/>
            <person name="Wang B."/>
            <person name="Yu K."/>
            <person name="Liang Q."/>
            <person name="Yang W."/>
            <person name="Lou X."/>
            <person name="Chen J."/>
            <person name="Feng M."/>
            <person name="Jian J."/>
            <person name="Zhang X."/>
            <person name="Luo G."/>
            <person name="Jiang Y."/>
            <person name="Liu J."/>
            <person name="Wang Z."/>
            <person name="Sha Y."/>
            <person name="Zhang B."/>
            <person name="Wu H."/>
            <person name="Tang D."/>
            <person name="Shen Q."/>
            <person name="Xue P."/>
            <person name="Zou S."/>
            <person name="Wang X."/>
            <person name="Liu X."/>
            <person name="Wang F."/>
            <person name="Yang Y."/>
            <person name="An X."/>
            <person name="Dong Z."/>
            <person name="Zhang K."/>
            <person name="Zhang X."/>
            <person name="Luo M.C."/>
            <person name="Dvorak J."/>
            <person name="Tong Y."/>
            <person name="Wang J."/>
            <person name="Yang H."/>
            <person name="Li Z."/>
            <person name="Wang D."/>
            <person name="Zhang A."/>
            <person name="Wang J."/>
        </authorList>
    </citation>
    <scope>NUCLEOTIDE SEQUENCE</scope>
    <source>
        <strain evidence="10">cv. G1812</strain>
    </source>
</reference>
<feature type="binding site" description="axial binding residue" evidence="6">
    <location>
        <position position="443"/>
    </location>
    <ligand>
        <name>heme</name>
        <dbReference type="ChEBI" id="CHEBI:30413"/>
    </ligand>
    <ligandPart>
        <name>Fe</name>
        <dbReference type="ChEBI" id="CHEBI:18248"/>
    </ligandPart>
</feature>
<dbReference type="Proteomes" id="UP000015106">
    <property type="component" value="Chromosome 7"/>
</dbReference>
<keyword evidence="7" id="KW-0503">Monooxygenase</keyword>
<reference evidence="9" key="3">
    <citation type="submission" date="2022-06" db="UniProtKB">
        <authorList>
            <consortium name="EnsemblPlants"/>
        </authorList>
    </citation>
    <scope>IDENTIFICATION</scope>
</reference>
<name>A0A8R7V914_TRIUA</name>
<evidence type="ECO:0000256" key="7">
    <source>
        <dbReference type="RuleBase" id="RU000461"/>
    </source>
</evidence>
<keyword evidence="4" id="KW-1133">Transmembrane helix</keyword>
<accession>A0A8R7V914</accession>
<protein>
    <recommendedName>
        <fullName evidence="11">Cytochrome P450 89A2</fullName>
    </recommendedName>
</protein>
<keyword evidence="6 7" id="KW-0408">Iron</keyword>
<keyword evidence="3 6" id="KW-0479">Metal-binding</keyword>
<dbReference type="Gene3D" id="1.10.630.10">
    <property type="entry name" value="Cytochrome P450"/>
    <property type="match status" value="1"/>
</dbReference>
<keyword evidence="2" id="KW-0812">Transmembrane</keyword>
<dbReference type="GO" id="GO:0016709">
    <property type="term" value="F:oxidoreductase activity, acting on paired donors, with incorporation or reduction of molecular oxygen, NAD(P)H as one donor, and incorporation of one atom of oxygen"/>
    <property type="evidence" value="ECO:0007669"/>
    <property type="project" value="TreeGrafter"/>
</dbReference>
<comment type="similarity">
    <text evidence="7">Belongs to the cytochrome P450 family.</text>
</comment>
<dbReference type="PRINTS" id="PR00385">
    <property type="entry name" value="P450"/>
</dbReference>
<evidence type="ECO:0000256" key="4">
    <source>
        <dbReference type="ARBA" id="ARBA00022989"/>
    </source>
</evidence>
<dbReference type="PROSITE" id="PS00086">
    <property type="entry name" value="CYTOCHROME_P450"/>
    <property type="match status" value="1"/>
</dbReference>
<dbReference type="GeneID" id="125522713"/>
<dbReference type="PANTHER" id="PTHR24298">
    <property type="entry name" value="FLAVONOID 3'-MONOOXYGENASE-RELATED"/>
    <property type="match status" value="1"/>
</dbReference>
<comment type="cofactor">
    <cofactor evidence="6">
        <name>heme</name>
        <dbReference type="ChEBI" id="CHEBI:30413"/>
    </cofactor>
</comment>
<dbReference type="GO" id="GO:0020037">
    <property type="term" value="F:heme binding"/>
    <property type="evidence" value="ECO:0007669"/>
    <property type="project" value="InterPro"/>
</dbReference>
<reference evidence="9" key="2">
    <citation type="submission" date="2018-03" db="EMBL/GenBank/DDBJ databases">
        <title>The Triticum urartu genome reveals the dynamic nature of wheat genome evolution.</title>
        <authorList>
            <person name="Ling H."/>
            <person name="Ma B."/>
            <person name="Shi X."/>
            <person name="Liu H."/>
            <person name="Dong L."/>
            <person name="Sun H."/>
            <person name="Cao Y."/>
            <person name="Gao Q."/>
            <person name="Zheng S."/>
            <person name="Li Y."/>
            <person name="Yu Y."/>
            <person name="Du H."/>
            <person name="Qi M."/>
            <person name="Li Y."/>
            <person name="Yu H."/>
            <person name="Cui Y."/>
            <person name="Wang N."/>
            <person name="Chen C."/>
            <person name="Wu H."/>
            <person name="Zhao Y."/>
            <person name="Zhang J."/>
            <person name="Li Y."/>
            <person name="Zhou W."/>
            <person name="Zhang B."/>
            <person name="Hu W."/>
            <person name="Eijk M."/>
            <person name="Tang J."/>
            <person name="Witsenboer H."/>
            <person name="Zhao S."/>
            <person name="Li Z."/>
            <person name="Zhang A."/>
            <person name="Wang D."/>
            <person name="Liang C."/>
        </authorList>
    </citation>
    <scope>NUCLEOTIDE SEQUENCE [LARGE SCALE GENOMIC DNA]</scope>
    <source>
        <strain evidence="9">cv. G1812</strain>
    </source>
</reference>
<dbReference type="InterPro" id="IPR051103">
    <property type="entry name" value="Plant_metabolite_P450s"/>
</dbReference>
<dbReference type="EnsemblPlants" id="TuG1812G0700003725.01.T01">
    <property type="protein sequence ID" value="TuG1812G0700003725.01.T01"/>
    <property type="gene ID" value="TuG1812G0700003725.01"/>
</dbReference>
<evidence type="ECO:0000256" key="2">
    <source>
        <dbReference type="ARBA" id="ARBA00022692"/>
    </source>
</evidence>
<keyword evidence="10" id="KW-1185">Reference proteome</keyword>
<keyword evidence="5" id="KW-0472">Membrane</keyword>
<evidence type="ECO:0008006" key="11">
    <source>
        <dbReference type="Google" id="ProtNLM"/>
    </source>
</evidence>
<evidence type="ECO:0000256" key="5">
    <source>
        <dbReference type="ARBA" id="ARBA00023136"/>
    </source>
</evidence>
<keyword evidence="7" id="KW-0560">Oxidoreductase</keyword>
<proteinExistence type="inferred from homology"/>
<keyword evidence="6 7" id="KW-0349">Heme</keyword>
<dbReference type="InterPro" id="IPR017972">
    <property type="entry name" value="Cyt_P450_CS"/>
</dbReference>
<keyword evidence="8" id="KW-0732">Signal</keyword>
<feature type="signal peptide" evidence="8">
    <location>
        <begin position="1"/>
        <end position="19"/>
    </location>
</feature>
<sequence>MLLLLCIVVLPAVLLLVLSSKQHGECYVGGRPLPPGPPWPRLPLLGNLLYRCPTTASLVDALRRLHADYGPVVTLWTGGKPAIFIAGRDAAHRTLARDGATFAHRPPSWSFGFNAHGVNSAQYGGRWSLLRRNISSHLAGAPLAGALQYSVGKLVSSLECAAAAAKNHVVVPSEMLRHAVVSFFASLCFGEGVEEDVLRQLRGVHAEILSLVVELGAFHLMPALLEVACYFPRCRKLSNVQKRHRATVMTLISARQQRDSDGVGSGRRRCYVDTLLELRLGDEEMVSLCWEFMNAAAKITSTALEWIMARLVLHQDIQRKLQKDIRGGEVDGNCTADGERRSPFLDAVVLEALRRHPPAHYLLAHTTDKDVYLDGYVIPKGSVVNYGVADIGRDATSWTNPVEFLPERFLEGGEGYGVSVTAGSGSGEESMKMMPFGSGRRACPGATVALTVLKSFVEKLVTRFEWTPVGAVDMEEKPGLVTEMRTPLRTCLVVRPHVQPTN</sequence>
<dbReference type="PANTHER" id="PTHR24298:SF636">
    <property type="entry name" value="OS07G0451300 PROTEIN"/>
    <property type="match status" value="1"/>
</dbReference>
<evidence type="ECO:0000256" key="1">
    <source>
        <dbReference type="ARBA" id="ARBA00004167"/>
    </source>
</evidence>
<evidence type="ECO:0000313" key="9">
    <source>
        <dbReference type="EnsemblPlants" id="TuG1812G0700003725.01.T01"/>
    </source>
</evidence>
<evidence type="ECO:0000256" key="6">
    <source>
        <dbReference type="PIRSR" id="PIRSR602401-1"/>
    </source>
</evidence>
<dbReference type="GO" id="GO:0005506">
    <property type="term" value="F:iron ion binding"/>
    <property type="evidence" value="ECO:0007669"/>
    <property type="project" value="InterPro"/>
</dbReference>
<dbReference type="PRINTS" id="PR00463">
    <property type="entry name" value="EP450I"/>
</dbReference>
<dbReference type="InterPro" id="IPR001128">
    <property type="entry name" value="Cyt_P450"/>
</dbReference>
<feature type="chain" id="PRO_5035719133" description="Cytochrome P450 89A2" evidence="8">
    <location>
        <begin position="20"/>
        <end position="502"/>
    </location>
</feature>
<evidence type="ECO:0000313" key="10">
    <source>
        <dbReference type="Proteomes" id="UP000015106"/>
    </source>
</evidence>
<organism evidence="9 10">
    <name type="scientific">Triticum urartu</name>
    <name type="common">Red wild einkorn</name>
    <name type="synonym">Crithodium urartu</name>
    <dbReference type="NCBI Taxonomy" id="4572"/>
    <lineage>
        <taxon>Eukaryota</taxon>
        <taxon>Viridiplantae</taxon>
        <taxon>Streptophyta</taxon>
        <taxon>Embryophyta</taxon>
        <taxon>Tracheophyta</taxon>
        <taxon>Spermatophyta</taxon>
        <taxon>Magnoliopsida</taxon>
        <taxon>Liliopsida</taxon>
        <taxon>Poales</taxon>
        <taxon>Poaceae</taxon>
        <taxon>BOP clade</taxon>
        <taxon>Pooideae</taxon>
        <taxon>Triticodae</taxon>
        <taxon>Triticeae</taxon>
        <taxon>Triticinae</taxon>
        <taxon>Triticum</taxon>
    </lineage>
</organism>
<dbReference type="InterPro" id="IPR036396">
    <property type="entry name" value="Cyt_P450_sf"/>
</dbReference>
<dbReference type="AlphaFoldDB" id="A0A8R7V914"/>
<dbReference type="Pfam" id="PF00067">
    <property type="entry name" value="p450"/>
    <property type="match status" value="1"/>
</dbReference>
<evidence type="ECO:0000256" key="8">
    <source>
        <dbReference type="SAM" id="SignalP"/>
    </source>
</evidence>